<name>A0A1I5W2X0_9GAMM</name>
<dbReference type="InterPro" id="IPR006597">
    <property type="entry name" value="Sel1-like"/>
</dbReference>
<evidence type="ECO:0000313" key="2">
    <source>
        <dbReference type="Proteomes" id="UP000243084"/>
    </source>
</evidence>
<organism evidence="1 2">
    <name type="scientific">Geopseudomonas sagittaria</name>
    <dbReference type="NCBI Taxonomy" id="1135990"/>
    <lineage>
        <taxon>Bacteria</taxon>
        <taxon>Pseudomonadati</taxon>
        <taxon>Pseudomonadota</taxon>
        <taxon>Gammaproteobacteria</taxon>
        <taxon>Pseudomonadales</taxon>
        <taxon>Pseudomonadaceae</taxon>
        <taxon>Geopseudomonas</taxon>
    </lineage>
</organism>
<accession>A0A1I5W2X0</accession>
<dbReference type="RefSeq" id="WP_175526661.1">
    <property type="nucleotide sequence ID" value="NZ_FOXM01000012.1"/>
</dbReference>
<dbReference type="PANTHER" id="PTHR11102">
    <property type="entry name" value="SEL-1-LIKE PROTEIN"/>
    <property type="match status" value="1"/>
</dbReference>
<sequence length="195" mass="22009">MKHYSKVIGAALTCTCLVFLSGCNGLNKESELHADALLAAKIEQAESESMYQRGLDYLEGRNGSERSSAKAVHWLEQAADRGHIQAQMALAEFYRLTDGKQYVYWMQRAAERGSTEAQLLLAHAYGRGEVLKTPKYATAFYWYNKAALNGNKNALYWLGWSYLKGEGIPVDIELAKYWFRRSSDPRAAKELAKLK</sequence>
<dbReference type="AlphaFoldDB" id="A0A1I5W2X0"/>
<dbReference type="Gene3D" id="1.25.40.10">
    <property type="entry name" value="Tetratricopeptide repeat domain"/>
    <property type="match status" value="1"/>
</dbReference>
<dbReference type="SMART" id="SM00671">
    <property type="entry name" value="SEL1"/>
    <property type="match status" value="4"/>
</dbReference>
<dbReference type="Proteomes" id="UP000243084">
    <property type="component" value="Unassembled WGS sequence"/>
</dbReference>
<dbReference type="InterPro" id="IPR011990">
    <property type="entry name" value="TPR-like_helical_dom_sf"/>
</dbReference>
<gene>
    <name evidence="1" type="ORF">SAMN05216229_11260</name>
</gene>
<dbReference type="SUPFAM" id="SSF81901">
    <property type="entry name" value="HCP-like"/>
    <property type="match status" value="1"/>
</dbReference>
<proteinExistence type="predicted"/>
<dbReference type="PANTHER" id="PTHR11102:SF160">
    <property type="entry name" value="ERAD-ASSOCIATED E3 UBIQUITIN-PROTEIN LIGASE COMPONENT HRD3"/>
    <property type="match status" value="1"/>
</dbReference>
<dbReference type="EMBL" id="FOXM01000012">
    <property type="protein sequence ID" value="SFQ13947.1"/>
    <property type="molecule type" value="Genomic_DNA"/>
</dbReference>
<dbReference type="InterPro" id="IPR050767">
    <property type="entry name" value="Sel1_AlgK"/>
</dbReference>
<dbReference type="Pfam" id="PF08238">
    <property type="entry name" value="Sel1"/>
    <property type="match status" value="4"/>
</dbReference>
<reference evidence="2" key="1">
    <citation type="submission" date="2016-10" db="EMBL/GenBank/DDBJ databases">
        <authorList>
            <person name="Varghese N."/>
            <person name="Submissions S."/>
        </authorList>
    </citation>
    <scope>NUCLEOTIDE SEQUENCE [LARGE SCALE GENOMIC DNA]</scope>
    <source>
        <strain evidence="2">JCM 18195</strain>
    </source>
</reference>
<keyword evidence="2" id="KW-1185">Reference proteome</keyword>
<dbReference type="PROSITE" id="PS51257">
    <property type="entry name" value="PROKAR_LIPOPROTEIN"/>
    <property type="match status" value="1"/>
</dbReference>
<evidence type="ECO:0000313" key="1">
    <source>
        <dbReference type="EMBL" id="SFQ13947.1"/>
    </source>
</evidence>
<protein>
    <recommendedName>
        <fullName evidence="3">Sel1 repeat-containing protein</fullName>
    </recommendedName>
</protein>
<evidence type="ECO:0008006" key="3">
    <source>
        <dbReference type="Google" id="ProtNLM"/>
    </source>
</evidence>